<evidence type="ECO:0000256" key="13">
    <source>
        <dbReference type="SAM" id="Phobius"/>
    </source>
</evidence>
<comment type="subunit">
    <text evidence="10">Homotrimer; The trimer binds only one molecule of glutathione.</text>
</comment>
<keyword evidence="8" id="KW-0007">Acetylation</keyword>
<evidence type="ECO:0000256" key="2">
    <source>
        <dbReference type="ARBA" id="ARBA00004477"/>
    </source>
</evidence>
<feature type="transmembrane region" description="Helical" evidence="13">
    <location>
        <begin position="118"/>
        <end position="139"/>
    </location>
</feature>
<keyword evidence="5 13" id="KW-0812">Transmembrane</keyword>
<evidence type="ECO:0000256" key="4">
    <source>
        <dbReference type="ARBA" id="ARBA00022679"/>
    </source>
</evidence>
<name>N8YHY6_ACIBZ</name>
<dbReference type="GO" id="GO:0004364">
    <property type="term" value="F:glutathione transferase activity"/>
    <property type="evidence" value="ECO:0007669"/>
    <property type="project" value="UniProtKB-EC"/>
</dbReference>
<dbReference type="RefSeq" id="WP_004831575.1">
    <property type="nucleotide sequence ID" value="NZ_KB849468.1"/>
</dbReference>
<dbReference type="HOGENOM" id="CLU_105467_1_1_6"/>
<comment type="function">
    <text evidence="1">Conjugation of reduced glutathione to a wide number of exogenous and endogenous hydrophobic electrophiles.</text>
</comment>
<dbReference type="AlphaFoldDB" id="N8YHY6"/>
<dbReference type="InterPro" id="IPR001129">
    <property type="entry name" value="Membr-assoc_MAPEG"/>
</dbReference>
<evidence type="ECO:0000256" key="11">
    <source>
        <dbReference type="ARBA" id="ARBA00039397"/>
    </source>
</evidence>
<dbReference type="EMBL" id="APPK01000045">
    <property type="protein sequence ID" value="ENV20894.1"/>
    <property type="molecule type" value="Genomic_DNA"/>
</dbReference>
<feature type="transmembrane region" description="Helical" evidence="13">
    <location>
        <begin position="6"/>
        <end position="29"/>
    </location>
</feature>
<sequence length="140" mass="16026">MYNLLHIYALCITALFIKMFAISCYQGYFRIKNKAFKNKEDAQYLNMNAHPEELPQVVRASQAWANDLENIPVFWVLGGICIALNLNTTLIAWTFSVFTIARIAHTITYLVGIQPWRTISYITGIVCLFILTFIIILACL</sequence>
<gene>
    <name evidence="14" type="ORF">F963_03025</name>
</gene>
<protein>
    <recommendedName>
        <fullName evidence="11">Microsomal glutathione S-transferase 1</fullName>
        <ecNumber evidence="3">2.5.1.18</ecNumber>
    </recommendedName>
</protein>
<reference evidence="14 15" key="1">
    <citation type="submission" date="2013-02" db="EMBL/GenBank/DDBJ databases">
        <title>The Genome Sequence of Acinetobacter bereziniae NIPH 3.</title>
        <authorList>
            <consortium name="The Broad Institute Genome Sequencing Platform"/>
            <consortium name="The Broad Institute Genome Sequencing Center for Infectious Disease"/>
            <person name="Cerqueira G."/>
            <person name="Feldgarden M."/>
            <person name="Courvalin P."/>
            <person name="Perichon B."/>
            <person name="Grillot-Courvalin C."/>
            <person name="Clermont D."/>
            <person name="Rocha E."/>
            <person name="Yoon E.-J."/>
            <person name="Nemec A."/>
            <person name="Walker B."/>
            <person name="Young S.K."/>
            <person name="Zeng Q."/>
            <person name="Gargeya S."/>
            <person name="Fitzgerald M."/>
            <person name="Haas B."/>
            <person name="Abouelleil A."/>
            <person name="Alvarado L."/>
            <person name="Arachchi H.M."/>
            <person name="Berlin A.M."/>
            <person name="Chapman S.B."/>
            <person name="Dewar J."/>
            <person name="Goldberg J."/>
            <person name="Griggs A."/>
            <person name="Gujja S."/>
            <person name="Hansen M."/>
            <person name="Howarth C."/>
            <person name="Imamovic A."/>
            <person name="Larimer J."/>
            <person name="McCowan C."/>
            <person name="Murphy C."/>
            <person name="Neiman D."/>
            <person name="Pearson M."/>
            <person name="Priest M."/>
            <person name="Roberts A."/>
            <person name="Saif S."/>
            <person name="Shea T."/>
            <person name="Sisk P."/>
            <person name="Sykes S."/>
            <person name="Wortman J."/>
            <person name="Nusbaum C."/>
            <person name="Birren B."/>
        </authorList>
    </citation>
    <scope>NUCLEOTIDE SEQUENCE [LARGE SCALE GENOMIC DNA]</scope>
    <source>
        <strain evidence="14 15">NIPH 3</strain>
    </source>
</reference>
<dbReference type="Proteomes" id="UP000013270">
    <property type="component" value="Unassembled WGS sequence"/>
</dbReference>
<dbReference type="PATRIC" id="fig|1217651.3.peg.2986"/>
<evidence type="ECO:0000256" key="5">
    <source>
        <dbReference type="ARBA" id="ARBA00022692"/>
    </source>
</evidence>
<keyword evidence="6" id="KW-0256">Endoplasmic reticulum</keyword>
<dbReference type="PANTHER" id="PTHR10689">
    <property type="entry name" value="MICROSOMAL GLUTATHIONE S-TRANSFERASE 1"/>
    <property type="match status" value="1"/>
</dbReference>
<evidence type="ECO:0000256" key="7">
    <source>
        <dbReference type="ARBA" id="ARBA00022989"/>
    </source>
</evidence>
<proteinExistence type="predicted"/>
<evidence type="ECO:0000256" key="12">
    <source>
        <dbReference type="ARBA" id="ARBA00049385"/>
    </source>
</evidence>
<organism evidence="14 15">
    <name type="scientific">Acinetobacter bereziniae NIPH 3</name>
    <dbReference type="NCBI Taxonomy" id="1217651"/>
    <lineage>
        <taxon>Bacteria</taxon>
        <taxon>Pseudomonadati</taxon>
        <taxon>Pseudomonadota</taxon>
        <taxon>Gammaproteobacteria</taxon>
        <taxon>Moraxellales</taxon>
        <taxon>Moraxellaceae</taxon>
        <taxon>Acinetobacter</taxon>
    </lineage>
</organism>
<evidence type="ECO:0000313" key="15">
    <source>
        <dbReference type="Proteomes" id="UP000013270"/>
    </source>
</evidence>
<comment type="caution">
    <text evidence="14">The sequence shown here is derived from an EMBL/GenBank/DDBJ whole genome shotgun (WGS) entry which is preliminary data.</text>
</comment>
<dbReference type="Pfam" id="PF01124">
    <property type="entry name" value="MAPEG"/>
    <property type="match status" value="1"/>
</dbReference>
<comment type="subcellular location">
    <subcellularLocation>
        <location evidence="2">Endoplasmic reticulum membrane</location>
        <topology evidence="2">Multi-pass membrane protein</topology>
    </subcellularLocation>
</comment>
<evidence type="ECO:0000313" key="14">
    <source>
        <dbReference type="EMBL" id="ENV20894.1"/>
    </source>
</evidence>
<keyword evidence="7 13" id="KW-1133">Transmembrane helix</keyword>
<dbReference type="EC" id="2.5.1.18" evidence="3"/>
<comment type="catalytic activity">
    <reaction evidence="12">
        <text>RX + glutathione = an S-substituted glutathione + a halide anion + H(+)</text>
        <dbReference type="Rhea" id="RHEA:16437"/>
        <dbReference type="ChEBI" id="CHEBI:15378"/>
        <dbReference type="ChEBI" id="CHEBI:16042"/>
        <dbReference type="ChEBI" id="CHEBI:17792"/>
        <dbReference type="ChEBI" id="CHEBI:57925"/>
        <dbReference type="ChEBI" id="CHEBI:90779"/>
        <dbReference type="EC" id="2.5.1.18"/>
    </reaction>
    <physiologicalReaction direction="left-to-right" evidence="12">
        <dbReference type="Rhea" id="RHEA:16438"/>
    </physiologicalReaction>
</comment>
<dbReference type="InterPro" id="IPR023352">
    <property type="entry name" value="MAPEG-like_dom_sf"/>
</dbReference>
<keyword evidence="4" id="KW-0808">Transferase</keyword>
<keyword evidence="9 13" id="KW-0472">Membrane</keyword>
<evidence type="ECO:0000256" key="9">
    <source>
        <dbReference type="ARBA" id="ARBA00023136"/>
    </source>
</evidence>
<dbReference type="SUPFAM" id="SSF161084">
    <property type="entry name" value="MAPEG domain-like"/>
    <property type="match status" value="1"/>
</dbReference>
<feature type="transmembrane region" description="Helical" evidence="13">
    <location>
        <begin position="73"/>
        <end position="98"/>
    </location>
</feature>
<dbReference type="InterPro" id="IPR040162">
    <property type="entry name" value="MGST1-like"/>
</dbReference>
<dbReference type="Gene3D" id="1.20.120.550">
    <property type="entry name" value="Membrane associated eicosanoid/glutathione metabolism-like domain"/>
    <property type="match status" value="1"/>
</dbReference>
<evidence type="ECO:0000256" key="10">
    <source>
        <dbReference type="ARBA" id="ARBA00038540"/>
    </source>
</evidence>
<evidence type="ECO:0000256" key="1">
    <source>
        <dbReference type="ARBA" id="ARBA00003701"/>
    </source>
</evidence>
<evidence type="ECO:0000256" key="3">
    <source>
        <dbReference type="ARBA" id="ARBA00012452"/>
    </source>
</evidence>
<dbReference type="GO" id="GO:0016020">
    <property type="term" value="C:membrane"/>
    <property type="evidence" value="ECO:0007669"/>
    <property type="project" value="InterPro"/>
</dbReference>
<dbReference type="PANTHER" id="PTHR10689:SF6">
    <property type="entry name" value="MICROSOMAL GLUTATHIONE S-TRANSFERASE 1"/>
    <property type="match status" value="1"/>
</dbReference>
<evidence type="ECO:0000256" key="8">
    <source>
        <dbReference type="ARBA" id="ARBA00022990"/>
    </source>
</evidence>
<accession>N8YHY6</accession>
<evidence type="ECO:0000256" key="6">
    <source>
        <dbReference type="ARBA" id="ARBA00022824"/>
    </source>
</evidence>